<dbReference type="Gene3D" id="2.60.120.920">
    <property type="match status" value="1"/>
</dbReference>
<dbReference type="OMA" id="LSWEVCQ"/>
<accession>A0A835DRS1</accession>
<evidence type="ECO:0000313" key="3">
    <source>
        <dbReference type="Proteomes" id="UP000655225"/>
    </source>
</evidence>
<dbReference type="AlphaFoldDB" id="A0A835DRS1"/>
<feature type="transmembrane region" description="Helical" evidence="1">
    <location>
        <begin position="6"/>
        <end position="26"/>
    </location>
</feature>
<evidence type="ECO:0000313" key="2">
    <source>
        <dbReference type="EMBL" id="KAF8410102.1"/>
    </source>
</evidence>
<dbReference type="Proteomes" id="UP000655225">
    <property type="component" value="Unassembled WGS sequence"/>
</dbReference>
<keyword evidence="3" id="KW-1185">Reference proteome</keyword>
<dbReference type="SUPFAM" id="SSF49899">
    <property type="entry name" value="Concanavalin A-like lectins/glucanases"/>
    <property type="match status" value="1"/>
</dbReference>
<dbReference type="EMBL" id="JABCRI010000002">
    <property type="protein sequence ID" value="KAF8410102.1"/>
    <property type="molecule type" value="Genomic_DNA"/>
</dbReference>
<keyword evidence="1" id="KW-1133">Transmembrane helix</keyword>
<dbReference type="OrthoDB" id="258495at2759"/>
<reference evidence="2 3" key="1">
    <citation type="submission" date="2020-04" db="EMBL/GenBank/DDBJ databases">
        <title>Plant Genome Project.</title>
        <authorList>
            <person name="Zhang R.-G."/>
        </authorList>
    </citation>
    <scope>NUCLEOTIDE SEQUENCE [LARGE SCALE GENOMIC DNA]</scope>
    <source>
        <strain evidence="2">YNK0</strain>
        <tissue evidence="2">Leaf</tissue>
    </source>
</reference>
<sequence length="472" mass="51663">MQGWIIVTVAAVLPVLVLVVLGIVLLRRCCSSKGCRDFRDRTRRRRTSESLQAGIAKLNLIYDTNSRKNLASFHHQFDLDNKRRPNYYVLRRGVLAKPLFSWADHPSLVSEAVEHGWSRFAFTGYIMSSSPSTRSKLLGLCAVGDQGRDNEAEISWEVFPGSPDFMQRIRLNSGLKKIYTGSPLGASCVIETALPLPGPPLGNSPFPQEAYFEITILSSGEHDVGSMAEGERIKLIRDTAEVKANLDSSLHVIISNGNTKLEESRLGSKEEWKGQPIMLSLGLTGGGSLPPKVPGSYPGSIGFNSNGSVYLDGMKLVFEDEKAEWGSKDKVIGCGFDPGRKKVFFTLDSELVHVIHCTSEEFGSPIYPTLAANMDAMVLVNFGQSAFKYAPANMQRTPNPCFVGPLVNAPAGALGYEDSRELFSMGRIDSQWLNRCMTKNSTAVDTDESEADTADLFEIVLDNGGRTPSPVL</sequence>
<dbReference type="InterPro" id="IPR013320">
    <property type="entry name" value="ConA-like_dom_sf"/>
</dbReference>
<dbReference type="InterPro" id="IPR043136">
    <property type="entry name" value="B30.2/SPRY_sf"/>
</dbReference>
<evidence type="ECO:0008006" key="4">
    <source>
        <dbReference type="Google" id="ProtNLM"/>
    </source>
</evidence>
<dbReference type="PANTHER" id="PTHR44991:SF1">
    <property type="entry name" value="IMMUNOGLOBULIN SUPERFAMILY MEMBER 5"/>
    <property type="match status" value="1"/>
</dbReference>
<proteinExistence type="predicted"/>
<dbReference type="InterPro" id="IPR044736">
    <property type="entry name" value="Gid1/RanBPM/SPLA_SPRY"/>
</dbReference>
<keyword evidence="1" id="KW-0472">Membrane</keyword>
<name>A0A835DRS1_TETSI</name>
<keyword evidence="1" id="KW-0812">Transmembrane</keyword>
<protein>
    <recommendedName>
        <fullName evidence="4">B30.2/SPRY domain-containing protein</fullName>
    </recommendedName>
</protein>
<evidence type="ECO:0000256" key="1">
    <source>
        <dbReference type="SAM" id="Phobius"/>
    </source>
</evidence>
<gene>
    <name evidence="2" type="ORF">HHK36_002624</name>
</gene>
<dbReference type="CDD" id="cd12885">
    <property type="entry name" value="SPRY_RanBP_like"/>
    <property type="match status" value="1"/>
</dbReference>
<comment type="caution">
    <text evidence="2">The sequence shown here is derived from an EMBL/GenBank/DDBJ whole genome shotgun (WGS) entry which is preliminary data.</text>
</comment>
<dbReference type="PANTHER" id="PTHR44991">
    <property type="entry name" value="IMMUNOGLOBULIN SUPERFAMILY MEMBER 5"/>
    <property type="match status" value="1"/>
</dbReference>
<organism evidence="2 3">
    <name type="scientific">Tetracentron sinense</name>
    <name type="common">Spur-leaf</name>
    <dbReference type="NCBI Taxonomy" id="13715"/>
    <lineage>
        <taxon>Eukaryota</taxon>
        <taxon>Viridiplantae</taxon>
        <taxon>Streptophyta</taxon>
        <taxon>Embryophyta</taxon>
        <taxon>Tracheophyta</taxon>
        <taxon>Spermatophyta</taxon>
        <taxon>Magnoliopsida</taxon>
        <taxon>Trochodendrales</taxon>
        <taxon>Trochodendraceae</taxon>
        <taxon>Tetracentron</taxon>
    </lineage>
</organism>